<dbReference type="InterPro" id="IPR007197">
    <property type="entry name" value="rSAM"/>
</dbReference>
<evidence type="ECO:0000256" key="2">
    <source>
        <dbReference type="ARBA" id="ARBA00022723"/>
    </source>
</evidence>
<dbReference type="GO" id="GO:0046872">
    <property type="term" value="F:metal ion binding"/>
    <property type="evidence" value="ECO:0007669"/>
    <property type="project" value="UniProtKB-KW"/>
</dbReference>
<dbReference type="Proteomes" id="UP000184394">
    <property type="component" value="Unassembled WGS sequence"/>
</dbReference>
<gene>
    <name evidence="6" type="ORF">SAMN04487860_11259</name>
</gene>
<evidence type="ECO:0000313" key="6">
    <source>
        <dbReference type="EMBL" id="SHM74600.1"/>
    </source>
</evidence>
<dbReference type="PANTHER" id="PTHR43524:SF1">
    <property type="entry name" value="RADICAL SAM SUPERFAMILY PROTEIN"/>
    <property type="match status" value="1"/>
</dbReference>
<dbReference type="GO" id="GO:0051536">
    <property type="term" value="F:iron-sulfur cluster binding"/>
    <property type="evidence" value="ECO:0007669"/>
    <property type="project" value="UniProtKB-KW"/>
</dbReference>
<name>A0A1M7LAZ8_RUMFL</name>
<dbReference type="CDD" id="cd21128">
    <property type="entry name" value="SPASM_rSAM"/>
    <property type="match status" value="1"/>
</dbReference>
<reference evidence="6 7" key="1">
    <citation type="submission" date="2016-11" db="EMBL/GenBank/DDBJ databases">
        <authorList>
            <person name="Jaros S."/>
            <person name="Januszkiewicz K."/>
            <person name="Wedrychowicz H."/>
        </authorList>
    </citation>
    <scope>NUCLEOTIDE SEQUENCE [LARGE SCALE GENOMIC DNA]</scope>
    <source>
        <strain evidence="6 7">Y1</strain>
    </source>
</reference>
<keyword evidence="3" id="KW-0408">Iron</keyword>
<dbReference type="SFLD" id="SFLDS00029">
    <property type="entry name" value="Radical_SAM"/>
    <property type="match status" value="1"/>
</dbReference>
<proteinExistence type="predicted"/>
<organism evidence="6 7">
    <name type="scientific">Ruminococcus flavefaciens</name>
    <dbReference type="NCBI Taxonomy" id="1265"/>
    <lineage>
        <taxon>Bacteria</taxon>
        <taxon>Bacillati</taxon>
        <taxon>Bacillota</taxon>
        <taxon>Clostridia</taxon>
        <taxon>Eubacteriales</taxon>
        <taxon>Oscillospiraceae</taxon>
        <taxon>Ruminococcus</taxon>
    </lineage>
</organism>
<dbReference type="SFLD" id="SFLDG01067">
    <property type="entry name" value="SPASM/twitch_domain_containing"/>
    <property type="match status" value="1"/>
</dbReference>
<keyword evidence="1" id="KW-0949">S-adenosyl-L-methionine</keyword>
<dbReference type="EMBL" id="FRCT01000012">
    <property type="protein sequence ID" value="SHM74600.1"/>
    <property type="molecule type" value="Genomic_DNA"/>
</dbReference>
<evidence type="ECO:0000256" key="3">
    <source>
        <dbReference type="ARBA" id="ARBA00023004"/>
    </source>
</evidence>
<dbReference type="InterPro" id="IPR013785">
    <property type="entry name" value="Aldolase_TIM"/>
</dbReference>
<evidence type="ECO:0000256" key="1">
    <source>
        <dbReference type="ARBA" id="ARBA00022691"/>
    </source>
</evidence>
<feature type="domain" description="Radical SAM core" evidence="5">
    <location>
        <begin position="67"/>
        <end position="278"/>
    </location>
</feature>
<evidence type="ECO:0000313" key="7">
    <source>
        <dbReference type="Proteomes" id="UP000184394"/>
    </source>
</evidence>
<dbReference type="CDD" id="cd01335">
    <property type="entry name" value="Radical_SAM"/>
    <property type="match status" value="1"/>
</dbReference>
<dbReference type="PANTHER" id="PTHR43524">
    <property type="entry name" value="RADICAL SAM SUPERFAMILY PROTEIN"/>
    <property type="match status" value="1"/>
</dbReference>
<dbReference type="Pfam" id="PF04055">
    <property type="entry name" value="Radical_SAM"/>
    <property type="match status" value="1"/>
</dbReference>
<accession>A0A1M7LAZ8</accession>
<dbReference type="GO" id="GO:0003824">
    <property type="term" value="F:catalytic activity"/>
    <property type="evidence" value="ECO:0007669"/>
    <property type="project" value="InterPro"/>
</dbReference>
<keyword evidence="4" id="KW-0411">Iron-sulfur</keyword>
<evidence type="ECO:0000256" key="4">
    <source>
        <dbReference type="ARBA" id="ARBA00023014"/>
    </source>
</evidence>
<protein>
    <submittedName>
        <fullName evidence="6">Radical SAM superfamily enzyme, MoaA/NifB/PqqE/SkfB family</fullName>
    </submittedName>
</protein>
<dbReference type="Gene3D" id="3.20.20.70">
    <property type="entry name" value="Aldolase class I"/>
    <property type="match status" value="1"/>
</dbReference>
<dbReference type="InterPro" id="IPR058240">
    <property type="entry name" value="rSAM_sf"/>
</dbReference>
<dbReference type="PROSITE" id="PS51918">
    <property type="entry name" value="RADICAL_SAM"/>
    <property type="match status" value="1"/>
</dbReference>
<dbReference type="AlphaFoldDB" id="A0A1M7LAZ8"/>
<dbReference type="SUPFAM" id="SSF102114">
    <property type="entry name" value="Radical SAM enzymes"/>
    <property type="match status" value="1"/>
</dbReference>
<sequence length="372" mass="41655">MLKNFLGEAMNEKFDLQEYLTKGVERIVGEAVRATLKNPRESAFMLKFAAASCSASKRRRKAEDNGEHIPPFLIASITSKCNLHCAGCYSRCNHATVDSEPVKQLTETEWLRIFDEADEMGISFILLAGGEPMLRRDIIEAAGQKQNILFPIFTNGTFMDERYLELFDKCRNLIPVMSIEGNREQTDSRRGSGIYDKLVSNMDEFRKHGLVFGASVTVTTHNYKEVTSDAFLASLSEKGCKAVIFVEYVPVTDESRKLAPGDIQREYLMNKIQHLREKRPEMVYISFPGDEKSSGGCVAAGRGFFHINSHGGAEPCPFSPYSDINVKDTSLREALHSPLFTALRSSDILLDNHDGGCVLYQKKAQVESLLKL</sequence>
<evidence type="ECO:0000259" key="5">
    <source>
        <dbReference type="PROSITE" id="PS51918"/>
    </source>
</evidence>
<keyword evidence="2" id="KW-0479">Metal-binding</keyword>